<dbReference type="EMBL" id="VMNW02000061">
    <property type="protein sequence ID" value="KAA9154934.1"/>
    <property type="molecule type" value="Genomic_DNA"/>
</dbReference>
<name>A0A5N0UYN3_9PSEU</name>
<reference evidence="5" key="1">
    <citation type="submission" date="2019-09" db="EMBL/GenBank/DDBJ databases">
        <authorList>
            <person name="Teo W.F.A."/>
            <person name="Duangmal K."/>
        </authorList>
    </citation>
    <scope>NUCLEOTIDE SEQUENCE [LARGE SCALE GENOMIC DNA]</scope>
    <source>
        <strain evidence="5">K81G1</strain>
    </source>
</reference>
<dbReference type="EC" id="3.1.1.-" evidence="3"/>
<gene>
    <name evidence="5" type="ORF">FPZ12_030875</name>
</gene>
<comment type="caution">
    <text evidence="5">The sequence shown here is derived from an EMBL/GenBank/DDBJ whole genome shotgun (WGS) entry which is preliminary data.</text>
</comment>
<evidence type="ECO:0000256" key="1">
    <source>
        <dbReference type="ARBA" id="ARBA00005964"/>
    </source>
</evidence>
<dbReference type="OrthoDB" id="4308422at2"/>
<proteinExistence type="inferred from homology"/>
<dbReference type="InterPro" id="IPR029058">
    <property type="entry name" value="AB_hydrolase_fold"/>
</dbReference>
<evidence type="ECO:0000259" key="4">
    <source>
        <dbReference type="Pfam" id="PF00135"/>
    </source>
</evidence>
<organism evidence="5 6">
    <name type="scientific">Amycolatopsis acidicola</name>
    <dbReference type="NCBI Taxonomy" id="2596893"/>
    <lineage>
        <taxon>Bacteria</taxon>
        <taxon>Bacillati</taxon>
        <taxon>Actinomycetota</taxon>
        <taxon>Actinomycetes</taxon>
        <taxon>Pseudonocardiales</taxon>
        <taxon>Pseudonocardiaceae</taxon>
        <taxon>Amycolatopsis</taxon>
    </lineage>
</organism>
<dbReference type="AlphaFoldDB" id="A0A5N0UYN3"/>
<comment type="similarity">
    <text evidence="1 3">Belongs to the type-B carboxylesterase/lipase family.</text>
</comment>
<dbReference type="InterPro" id="IPR019826">
    <property type="entry name" value="Carboxylesterase_B_AS"/>
</dbReference>
<evidence type="ECO:0000256" key="2">
    <source>
        <dbReference type="ARBA" id="ARBA00022801"/>
    </source>
</evidence>
<dbReference type="GO" id="GO:0016787">
    <property type="term" value="F:hydrolase activity"/>
    <property type="evidence" value="ECO:0007669"/>
    <property type="project" value="UniProtKB-KW"/>
</dbReference>
<evidence type="ECO:0000313" key="6">
    <source>
        <dbReference type="Proteomes" id="UP000319769"/>
    </source>
</evidence>
<dbReference type="InterPro" id="IPR050309">
    <property type="entry name" value="Type-B_Carboxylest/Lipase"/>
</dbReference>
<dbReference type="Gene3D" id="3.40.50.1820">
    <property type="entry name" value="alpha/beta hydrolase"/>
    <property type="match status" value="1"/>
</dbReference>
<sequence>MGKRRLAAALSALLLVTACGAGAAASQTEDVVRTSDGLVRGIVAGGHRSFSGIPYAAPPVGQLRWRAPQPVQPWEGVLDASHPAAACAQPGKPTSSEDCLYLNVTAPEHPAANLPVMVWVPGGGFIEGAGSDYDPSAMATQGNVIVVTLNYRLGALGFLLAGDDPAAGNFGLADQQAALRWVRDNIAAFGGDAGNVTLFGQSAGAYSVCGQLTSPAAKGLFGKAIIQSGPCGNSFMTVDDARARAEKVEAELGCADVACLRAKPVSAFTGLDDAEVYSPTGRLQDMAWGPVAQTAVVPRQPLEALENGAAKGIPLIQGTTRDELRSFVALGYPEPVTADGYVAAVRRVFGDRADAVLAEYPVDRYPSPGIALSTVLGDWGEKLGACTALPADDAAARSTPVYAYEFAQDDGKSLAGLPLGATHSAELPYLFGSGGQLGQTMIRYWTDFAKTGNPGWPAYRQGGPVLSISAGKIAETDFAGGHHCGFWR</sequence>
<evidence type="ECO:0000256" key="3">
    <source>
        <dbReference type="RuleBase" id="RU361235"/>
    </source>
</evidence>
<keyword evidence="6" id="KW-1185">Reference proteome</keyword>
<dbReference type="SUPFAM" id="SSF53474">
    <property type="entry name" value="alpha/beta-Hydrolases"/>
    <property type="match status" value="1"/>
</dbReference>
<feature type="signal peptide" evidence="3">
    <location>
        <begin position="1"/>
        <end position="23"/>
    </location>
</feature>
<dbReference type="Proteomes" id="UP000319769">
    <property type="component" value="Unassembled WGS sequence"/>
</dbReference>
<evidence type="ECO:0000313" key="5">
    <source>
        <dbReference type="EMBL" id="KAA9154934.1"/>
    </source>
</evidence>
<dbReference type="PROSITE" id="PS51257">
    <property type="entry name" value="PROKAR_LIPOPROTEIN"/>
    <property type="match status" value="1"/>
</dbReference>
<feature type="domain" description="Carboxylesterase type B" evidence="4">
    <location>
        <begin position="30"/>
        <end position="473"/>
    </location>
</feature>
<dbReference type="InterPro" id="IPR002018">
    <property type="entry name" value="CarbesteraseB"/>
</dbReference>
<dbReference type="PANTHER" id="PTHR11559">
    <property type="entry name" value="CARBOXYLESTERASE"/>
    <property type="match status" value="1"/>
</dbReference>
<feature type="chain" id="PRO_5024476118" description="Carboxylic ester hydrolase" evidence="3">
    <location>
        <begin position="24"/>
        <end position="488"/>
    </location>
</feature>
<keyword evidence="3" id="KW-0732">Signal</keyword>
<dbReference type="Pfam" id="PF00135">
    <property type="entry name" value="COesterase"/>
    <property type="match status" value="1"/>
</dbReference>
<protein>
    <recommendedName>
        <fullName evidence="3">Carboxylic ester hydrolase</fullName>
        <ecNumber evidence="3">3.1.1.-</ecNumber>
    </recommendedName>
</protein>
<dbReference type="RefSeq" id="WP_144749229.1">
    <property type="nucleotide sequence ID" value="NZ_VMNW02000061.1"/>
</dbReference>
<keyword evidence="2 3" id="KW-0378">Hydrolase</keyword>
<dbReference type="PROSITE" id="PS00122">
    <property type="entry name" value="CARBOXYLESTERASE_B_1"/>
    <property type="match status" value="1"/>
</dbReference>
<accession>A0A5N0UYN3</accession>